<dbReference type="AlphaFoldDB" id="A0A2U3NW99"/>
<dbReference type="EMBL" id="FUFA01000004">
    <property type="protein sequence ID" value="SPM35786.1"/>
    <property type="molecule type" value="Genomic_DNA"/>
</dbReference>
<dbReference type="STRING" id="1841860.GCA_900157375_03618"/>
<keyword evidence="2" id="KW-1185">Reference proteome</keyword>
<protein>
    <submittedName>
        <fullName evidence="1">Mycobacterium rhizamassiliense ORFan</fullName>
    </submittedName>
</protein>
<dbReference type="Proteomes" id="UP000240988">
    <property type="component" value="Unassembled WGS sequence"/>
</dbReference>
<accession>A0A2U3NW99</accession>
<sequence>MELRRKDAKLVFGNAPENIQPVLEWACRTYPEFVALSIAKQILAADMLVSEPMLFSSAYRPSHLSLKRDGYSGKHSSAGNGKLPEYPGVDIQSLGCNVFLPGAQSPKCQGRGYRMVFDDLDSLLAHLWRGGQK</sequence>
<evidence type="ECO:0000313" key="1">
    <source>
        <dbReference type="EMBL" id="SPM35786.1"/>
    </source>
</evidence>
<proteinExistence type="predicted"/>
<gene>
    <name evidence="1" type="ORF">MRAB57_3616</name>
</gene>
<dbReference type="RefSeq" id="WP_157900624.1">
    <property type="nucleotide sequence ID" value="NZ_LT721901.1"/>
</dbReference>
<organism evidence="1 2">
    <name type="scientific">Mycobacterium rhizamassiliense</name>
    <dbReference type="NCBI Taxonomy" id="1841860"/>
    <lineage>
        <taxon>Bacteria</taxon>
        <taxon>Bacillati</taxon>
        <taxon>Actinomycetota</taxon>
        <taxon>Actinomycetes</taxon>
        <taxon>Mycobacteriales</taxon>
        <taxon>Mycobacteriaceae</taxon>
        <taxon>Mycobacterium</taxon>
    </lineage>
</organism>
<reference evidence="1 2" key="1">
    <citation type="submission" date="2017-01" db="EMBL/GenBank/DDBJ databases">
        <authorList>
            <consortium name="Urmite Genomes"/>
        </authorList>
    </citation>
    <scope>NUCLEOTIDE SEQUENCE [LARGE SCALE GENOMIC DNA]</scope>
    <source>
        <strain evidence="1 2">AB57</strain>
    </source>
</reference>
<name>A0A2U3NW99_9MYCO</name>
<evidence type="ECO:0000313" key="2">
    <source>
        <dbReference type="Proteomes" id="UP000240988"/>
    </source>
</evidence>